<dbReference type="AlphaFoldDB" id="A0A316MBL4"/>
<evidence type="ECO:0000259" key="4">
    <source>
        <dbReference type="SMART" id="SM00984"/>
    </source>
</evidence>
<dbReference type="PIRSF" id="PIRSF500136">
    <property type="entry name" value="UDP_ManNAc_DH"/>
    <property type="match status" value="1"/>
</dbReference>
<dbReference type="GO" id="GO:0016628">
    <property type="term" value="F:oxidoreductase activity, acting on the CH-CH group of donors, NAD or NADP as acceptor"/>
    <property type="evidence" value="ECO:0007669"/>
    <property type="project" value="InterPro"/>
</dbReference>
<dbReference type="Gene3D" id="3.40.50.720">
    <property type="entry name" value="NAD(P)-binding Rossmann-like Domain"/>
    <property type="match status" value="2"/>
</dbReference>
<dbReference type="SUPFAM" id="SSF51735">
    <property type="entry name" value="NAD(P)-binding Rossmann-fold domains"/>
    <property type="match status" value="1"/>
</dbReference>
<organism evidence="5 6">
    <name type="scientific">Clostridium cadaveris</name>
    <dbReference type="NCBI Taxonomy" id="1529"/>
    <lineage>
        <taxon>Bacteria</taxon>
        <taxon>Bacillati</taxon>
        <taxon>Bacillota</taxon>
        <taxon>Clostridia</taxon>
        <taxon>Eubacteriales</taxon>
        <taxon>Clostridiaceae</taxon>
        <taxon>Clostridium</taxon>
    </lineage>
</organism>
<dbReference type="NCBIfam" id="TIGR03026">
    <property type="entry name" value="NDP-sugDHase"/>
    <property type="match status" value="1"/>
</dbReference>
<dbReference type="Gene3D" id="1.20.5.100">
    <property type="entry name" value="Cytochrome c1, transmembrane anchor, C-terminal"/>
    <property type="match status" value="1"/>
</dbReference>
<evidence type="ECO:0000256" key="3">
    <source>
        <dbReference type="PIRNR" id="PIRNR000124"/>
    </source>
</evidence>
<dbReference type="GO" id="GO:0016616">
    <property type="term" value="F:oxidoreductase activity, acting on the CH-OH group of donors, NAD or NADP as acceptor"/>
    <property type="evidence" value="ECO:0007669"/>
    <property type="project" value="InterPro"/>
</dbReference>
<dbReference type="InterPro" id="IPR008927">
    <property type="entry name" value="6-PGluconate_DH-like_C_sf"/>
</dbReference>
<protein>
    <submittedName>
        <fullName evidence="5">Nucleotide sugar dehydrogenase</fullName>
    </submittedName>
</protein>
<dbReference type="Pfam" id="PF03721">
    <property type="entry name" value="UDPG_MGDP_dh_N"/>
    <property type="match status" value="1"/>
</dbReference>
<dbReference type="GO" id="GO:0051287">
    <property type="term" value="F:NAD binding"/>
    <property type="evidence" value="ECO:0007669"/>
    <property type="project" value="InterPro"/>
</dbReference>
<dbReference type="SUPFAM" id="SSF52413">
    <property type="entry name" value="UDP-glucose/GDP-mannose dehydrogenase C-terminal domain"/>
    <property type="match status" value="1"/>
</dbReference>
<evidence type="ECO:0000256" key="1">
    <source>
        <dbReference type="ARBA" id="ARBA00023002"/>
    </source>
</evidence>
<dbReference type="Proteomes" id="UP000246114">
    <property type="component" value="Unassembled WGS sequence"/>
</dbReference>
<comment type="caution">
    <text evidence="5">The sequence shown here is derived from an EMBL/GenBank/DDBJ whole genome shotgun (WGS) entry which is preliminary data.</text>
</comment>
<dbReference type="InterPro" id="IPR028359">
    <property type="entry name" value="UDP_ManNAc/GlcNAc_DH"/>
</dbReference>
<dbReference type="InterPro" id="IPR017476">
    <property type="entry name" value="UDP-Glc/GDP-Man"/>
</dbReference>
<feature type="domain" description="UDP-glucose/GDP-mannose dehydrogenase C-terminal" evidence="4">
    <location>
        <begin position="310"/>
        <end position="402"/>
    </location>
</feature>
<accession>A0A316MBL4</accession>
<evidence type="ECO:0000313" key="5">
    <source>
        <dbReference type="EMBL" id="PWL55892.1"/>
    </source>
</evidence>
<evidence type="ECO:0000256" key="2">
    <source>
        <dbReference type="ARBA" id="ARBA00023027"/>
    </source>
</evidence>
<dbReference type="InterPro" id="IPR014027">
    <property type="entry name" value="UDP-Glc/GDP-Man_DH_C"/>
</dbReference>
<reference evidence="5 6" key="1">
    <citation type="submission" date="2018-03" db="EMBL/GenBank/DDBJ databases">
        <title>The uncultured portion of the human microbiome is neutrally assembled.</title>
        <authorList>
            <person name="Jeraldo P."/>
            <person name="Boardman L."/>
            <person name="White B.A."/>
            <person name="Nelson H."/>
            <person name="Goldenfeld N."/>
            <person name="Chia N."/>
        </authorList>
    </citation>
    <scope>NUCLEOTIDE SEQUENCE [LARGE SCALE GENOMIC DNA]</scope>
    <source>
        <strain evidence="5">CIM:MAG 903</strain>
    </source>
</reference>
<gene>
    <name evidence="5" type="ORF">DBY38_00195</name>
</gene>
<sequence length="408" mass="45838">MNRINVIGLGYIGLPTALMFASHGVDVVGTDYNKELIKTLQSGRTTFEEEGLDELFKKAVSKGIKFSTEYISTSMYIVAVPTPYDKFSKKIDACYVIKAVENVMKVCPKGATVVIESTISPGTIDKFVRPIIEAKGFTIGEDINLVHAPERIIPGNMVYELKYNSRTIGADNREIGEKVKSLYLSFCQGEIVVTDIRTAEMTKVVENTFRDINIAFANELTKICRIGRMDVYEIIKIANMHPRVNILQPGPGVGGHCISVDPWFLVGDYPGLANIILAARKINDSMPQFVLERVHEIMKEKGMTDISRVGLYGLTYKENVDDVRESPSLQLLEAMEKHLAEPLKTYDPYVKKEIVKNQYLDLEEFLNDVDIVVIMVSHDEIKKNIDKLKSKIILDTKNICNIEGAYKL</sequence>
<dbReference type="InterPro" id="IPR036220">
    <property type="entry name" value="UDP-Glc/GDP-Man_DH_C_sf"/>
</dbReference>
<dbReference type="InterPro" id="IPR014026">
    <property type="entry name" value="UDP-Glc/GDP-Man_DH_dimer"/>
</dbReference>
<dbReference type="SUPFAM" id="SSF48179">
    <property type="entry name" value="6-phosphogluconate dehydrogenase C-terminal domain-like"/>
    <property type="match status" value="1"/>
</dbReference>
<dbReference type="Pfam" id="PF00984">
    <property type="entry name" value="UDPG_MGDP_dh"/>
    <property type="match status" value="1"/>
</dbReference>
<dbReference type="PANTHER" id="PTHR43491:SF1">
    <property type="entry name" value="UDP-N-ACETYL-D-MANNOSAMINE DEHYDROGENASE"/>
    <property type="match status" value="1"/>
</dbReference>
<dbReference type="PANTHER" id="PTHR43491">
    <property type="entry name" value="UDP-N-ACETYL-D-MANNOSAMINE DEHYDROGENASE"/>
    <property type="match status" value="1"/>
</dbReference>
<dbReference type="GO" id="GO:0000271">
    <property type="term" value="P:polysaccharide biosynthetic process"/>
    <property type="evidence" value="ECO:0007669"/>
    <property type="project" value="InterPro"/>
</dbReference>
<dbReference type="PIRSF" id="PIRSF000124">
    <property type="entry name" value="UDPglc_GDPman_dh"/>
    <property type="match status" value="1"/>
</dbReference>
<evidence type="ECO:0000313" key="6">
    <source>
        <dbReference type="Proteomes" id="UP000246114"/>
    </source>
</evidence>
<proteinExistence type="inferred from homology"/>
<keyword evidence="2" id="KW-0520">NAD</keyword>
<name>A0A316MBL4_9CLOT</name>
<comment type="similarity">
    <text evidence="3">Belongs to the UDP-glucose/GDP-mannose dehydrogenase family.</text>
</comment>
<dbReference type="SMART" id="SM00984">
    <property type="entry name" value="UDPG_MGDP_dh_C"/>
    <property type="match status" value="1"/>
</dbReference>
<dbReference type="Pfam" id="PF03720">
    <property type="entry name" value="UDPG_MGDP_dh_C"/>
    <property type="match status" value="1"/>
</dbReference>
<dbReference type="InterPro" id="IPR001732">
    <property type="entry name" value="UDP-Glc/GDP-Man_DH_N"/>
</dbReference>
<dbReference type="InterPro" id="IPR036291">
    <property type="entry name" value="NAD(P)-bd_dom_sf"/>
</dbReference>
<keyword evidence="1" id="KW-0560">Oxidoreductase</keyword>
<dbReference type="EMBL" id="QAMZ01000002">
    <property type="protein sequence ID" value="PWL55892.1"/>
    <property type="molecule type" value="Genomic_DNA"/>
</dbReference>